<name>A0A1Z1DEF6_9CAUD</name>
<evidence type="ECO:0000313" key="2">
    <source>
        <dbReference type="EMBL" id="APZ82316.1"/>
    </source>
</evidence>
<dbReference type="Proteomes" id="UP000224660">
    <property type="component" value="Segment"/>
</dbReference>
<evidence type="ECO:0000256" key="1">
    <source>
        <dbReference type="SAM" id="MobiDB-lite"/>
    </source>
</evidence>
<evidence type="ECO:0008006" key="4">
    <source>
        <dbReference type="Google" id="ProtNLM"/>
    </source>
</evidence>
<evidence type="ECO:0000313" key="3">
    <source>
        <dbReference type="Proteomes" id="UP000224660"/>
    </source>
</evidence>
<reference evidence="2 3" key="1">
    <citation type="journal article" date="2017" name="Viruses">
        <title>Characterization of Bacillus subtilis Viruses vB_BsuM-Goe2 and vB_BsuM-Goe3.</title>
        <authorList>
            <person name="Willms I.M."/>
            <person name="Hoppert M."/>
            <person name="Hertel R."/>
        </authorList>
    </citation>
    <scope>NUCLEOTIDE SEQUENCE [LARGE SCALE GENOMIC DNA]</scope>
</reference>
<dbReference type="EMBL" id="KY368639">
    <property type="protein sequence ID" value="APZ82316.1"/>
    <property type="molecule type" value="Genomic_DNA"/>
</dbReference>
<feature type="region of interest" description="Disordered" evidence="1">
    <location>
        <begin position="149"/>
        <end position="168"/>
    </location>
</feature>
<gene>
    <name evidence="2" type="ORF">Goe2_c08000</name>
</gene>
<protein>
    <recommendedName>
        <fullName evidence="4">Tail protein</fullName>
    </recommendedName>
</protein>
<accession>A0A1Z1DEF6</accession>
<proteinExistence type="predicted"/>
<sequence length="212" mass="23637">MINLDIQGSRLRLEPIVEDIGANVLYQMANDVKDLWVKEATNTLKTTAGTYVSSINMEFTMGATLKAEIYLEGSWAKKLELGFQPYDMKPVFARSDKRKTSKDGGWYMDIPFKHTTPAATGRTGMPMPSSVYRKARNLPLGGRLPSNMGNFGGMQKQKESPTSSRSSYMTWRRVSNNSSPDAFKHPGFSGAKVLDKVSGKIDDIFSRVYSSR</sequence>
<organism evidence="2 3">
    <name type="scientific">Bacillus phage vB_BsuM-Goe2</name>
    <dbReference type="NCBI Taxonomy" id="1933062"/>
    <lineage>
        <taxon>Viruses</taxon>
        <taxon>Duplodnaviria</taxon>
        <taxon>Heunggongvirae</taxon>
        <taxon>Uroviricota</taxon>
        <taxon>Caudoviricetes</taxon>
        <taxon>Herelleviridae</taxon>
        <taxon>Spounavirinae</taxon>
        <taxon>Okubovirus</taxon>
        <taxon>Okubovirus camphawk</taxon>
    </lineage>
</organism>